<proteinExistence type="predicted"/>
<dbReference type="EMBL" id="OU895877">
    <property type="protein sequence ID" value="CAG9798578.1"/>
    <property type="molecule type" value="Genomic_DNA"/>
</dbReference>
<dbReference type="OrthoDB" id="2141925at2759"/>
<accession>A0A9N9RKJ5</accession>
<dbReference type="Gene3D" id="1.20.140.50">
    <property type="entry name" value="alix/aip1 like domains"/>
    <property type="match status" value="1"/>
</dbReference>
<dbReference type="Proteomes" id="UP001153620">
    <property type="component" value="Chromosome 1"/>
</dbReference>
<feature type="domain" description="BRO1" evidence="2">
    <location>
        <begin position="2"/>
        <end position="392"/>
    </location>
</feature>
<dbReference type="PANTHER" id="PTHR23030">
    <property type="entry name" value="PCD6 INTERACTING PROTEIN-RELATED"/>
    <property type="match status" value="1"/>
</dbReference>
<dbReference type="AlphaFoldDB" id="A0A9N9RKJ5"/>
<dbReference type="Pfam" id="PF03097">
    <property type="entry name" value="BRO1"/>
    <property type="match status" value="1"/>
</dbReference>
<dbReference type="GO" id="GO:0000281">
    <property type="term" value="P:mitotic cytokinesis"/>
    <property type="evidence" value="ECO:0007669"/>
    <property type="project" value="TreeGrafter"/>
</dbReference>
<dbReference type="PANTHER" id="PTHR23030:SF39">
    <property type="entry name" value="PROGRAMMED CELL DEATH 6-INTERACTING PROTEIN"/>
    <property type="match status" value="1"/>
</dbReference>
<reference evidence="3" key="2">
    <citation type="submission" date="2022-10" db="EMBL/GenBank/DDBJ databases">
        <authorList>
            <consortium name="ENA_rothamsted_submissions"/>
            <consortium name="culmorum"/>
            <person name="King R."/>
        </authorList>
    </citation>
    <scope>NUCLEOTIDE SEQUENCE</scope>
</reference>
<organism evidence="3 4">
    <name type="scientific">Chironomus riparius</name>
    <dbReference type="NCBI Taxonomy" id="315576"/>
    <lineage>
        <taxon>Eukaryota</taxon>
        <taxon>Metazoa</taxon>
        <taxon>Ecdysozoa</taxon>
        <taxon>Arthropoda</taxon>
        <taxon>Hexapoda</taxon>
        <taxon>Insecta</taxon>
        <taxon>Pterygota</taxon>
        <taxon>Neoptera</taxon>
        <taxon>Endopterygota</taxon>
        <taxon>Diptera</taxon>
        <taxon>Nematocera</taxon>
        <taxon>Chironomoidea</taxon>
        <taxon>Chironomidae</taxon>
        <taxon>Chironominae</taxon>
        <taxon>Chironomus</taxon>
    </lineage>
</organism>
<dbReference type="CDD" id="cd09235">
    <property type="entry name" value="V_Alix"/>
    <property type="match status" value="1"/>
</dbReference>
<evidence type="ECO:0000259" key="2">
    <source>
        <dbReference type="PROSITE" id="PS51180"/>
    </source>
</evidence>
<dbReference type="FunFam" id="1.25.40.280:FF:000001">
    <property type="entry name" value="programmed cell death 6-interacting protein-like isoform X1"/>
    <property type="match status" value="1"/>
</dbReference>
<reference evidence="3" key="1">
    <citation type="submission" date="2022-01" db="EMBL/GenBank/DDBJ databases">
        <authorList>
            <person name="King R."/>
        </authorList>
    </citation>
    <scope>NUCLEOTIDE SEQUENCE</scope>
</reference>
<sequence>MDLLTVPLKKPNEVDLVKPLKSLIQSSNVKPADSSQMEKINSFNKQRNHAVFKVFEKNEAALEAIYAYYDQLNALEVKIPIHEFQVPFKYKDAFDKGSIFGGKASLTLSSLAFEKVCVLFNIAALQSSIAASQCFDSDEGLKTAAKLFQQSAGIFSHLKSAAPALGQEPTPDLSPDTLHVLSILMLAQAQEVCLLKAIKDGMKDQIIAKLACQNDEMYADVLKTMQKESTRSLWDKEWLQVVCGKQAGIHAITLLYQSNVFNASKKIGQQIAALQKAIDLFKTAQSRAGKPVYEEYNKKAQLKLVEAKKENDFIYNAMIPDPSSLESSGKFQLAKTIPITAPMSSNFKDLFSDLIPVALQHAIHNCDAQKSEIVNAEIMKLRDATQTLNGVLSSLNLPAAIEVNTPGHSLPPSLLEKANEVRDKGGVQSIQTLIDELPESLTRNKEILDETERMMNEERESDNQLRNQFKEKWTRTPSDKLTEVFRSSASKYREIINNAITADKVVRQKFESNLHGIETLTKPPNELQNGIPAASGAVSNSSSVLKLRALMESVETMKVERDVIESELKSATVDMKDQFLNALALDGAIDPAATVSFVGKALSPLQKQVADSIGRQQSLIQDIQDAHSSFTAEVGSGSNKRDQQLSQLASAYDIFTELQHNLKEGSKFYSDLTQLLIVFQNKVSDFCFARKTEKEELMKDLTAETSRVASGFQQPNIPSHHGSAPPPPVPVQEQQSTVPAVPYPIQMQGMPQPVMGYNFMPQMPASFNPYATLPTGGIPYPQAFSFPQAPGTQYYGTYPGAYGQQIQQGNYPYAAPPNPNNPQKPYGF</sequence>
<feature type="region of interest" description="Disordered" evidence="1">
    <location>
        <begin position="712"/>
        <end position="734"/>
    </location>
</feature>
<name>A0A9N9RKJ5_9DIPT</name>
<dbReference type="GO" id="GO:0005768">
    <property type="term" value="C:endosome"/>
    <property type="evidence" value="ECO:0007669"/>
    <property type="project" value="TreeGrafter"/>
</dbReference>
<dbReference type="Gene3D" id="1.25.40.280">
    <property type="entry name" value="alix/aip1 like domains"/>
    <property type="match status" value="1"/>
</dbReference>
<dbReference type="PROSITE" id="PS51180">
    <property type="entry name" value="BRO1"/>
    <property type="match status" value="1"/>
</dbReference>
<dbReference type="SMART" id="SM01041">
    <property type="entry name" value="BRO1"/>
    <property type="match status" value="1"/>
</dbReference>
<dbReference type="Pfam" id="PF13949">
    <property type="entry name" value="ALIX_LYPXL_bnd"/>
    <property type="match status" value="1"/>
</dbReference>
<dbReference type="InterPro" id="IPR025304">
    <property type="entry name" value="ALIX_V_dom"/>
</dbReference>
<dbReference type="InterPro" id="IPR038499">
    <property type="entry name" value="BRO1_sf"/>
</dbReference>
<evidence type="ECO:0000256" key="1">
    <source>
        <dbReference type="SAM" id="MobiDB-lite"/>
    </source>
</evidence>
<evidence type="ECO:0000313" key="4">
    <source>
        <dbReference type="Proteomes" id="UP001153620"/>
    </source>
</evidence>
<keyword evidence="4" id="KW-1185">Reference proteome</keyword>
<feature type="region of interest" description="Disordered" evidence="1">
    <location>
        <begin position="807"/>
        <end position="828"/>
    </location>
</feature>
<protein>
    <recommendedName>
        <fullName evidence="2">BRO1 domain-containing protein</fullName>
    </recommendedName>
</protein>
<gene>
    <name evidence="3" type="ORF">CHIRRI_LOCUS1560</name>
</gene>
<dbReference type="Gene3D" id="1.20.120.560">
    <property type="entry name" value="alix/aip1 in complex with the ypdl late domain"/>
    <property type="match status" value="1"/>
</dbReference>
<dbReference type="InterPro" id="IPR004328">
    <property type="entry name" value="BRO1_dom"/>
</dbReference>
<evidence type="ECO:0000313" key="3">
    <source>
        <dbReference type="EMBL" id="CAG9798578.1"/>
    </source>
</evidence>